<sequence>MAGMIRAVILPLAVALPAAASGAEPVDTSYYKERRALSLILGPGGSYTEYINRSDDDAESGGDAHLDVGGTRTVGYDGDELFVLIRGSVRGPDLSLIGGYRNFFGTDAWQSFFDLSAVIRPFSGPWVGPRVAFGLRHTFSERFALYGGLGVTLGFGAGLRGDAEAFTGVQWIFPVGSQ</sequence>
<evidence type="ECO:0008006" key="4">
    <source>
        <dbReference type="Google" id="ProtNLM"/>
    </source>
</evidence>
<name>A0A848LZ59_9BACT</name>
<dbReference type="EMBL" id="JABBJJ010000493">
    <property type="protein sequence ID" value="NMO22911.1"/>
    <property type="molecule type" value="Genomic_DNA"/>
</dbReference>
<feature type="chain" id="PRO_5032662732" description="Outer membrane protein beta-barrel domain-containing protein" evidence="1">
    <location>
        <begin position="23"/>
        <end position="178"/>
    </location>
</feature>
<proteinExistence type="predicted"/>
<evidence type="ECO:0000313" key="2">
    <source>
        <dbReference type="EMBL" id="NMO22911.1"/>
    </source>
</evidence>
<comment type="caution">
    <text evidence="2">The sequence shown here is derived from an EMBL/GenBank/DDBJ whole genome shotgun (WGS) entry which is preliminary data.</text>
</comment>
<gene>
    <name evidence="2" type="ORF">HG543_49845</name>
</gene>
<accession>A0A848LZ59</accession>
<evidence type="ECO:0000256" key="1">
    <source>
        <dbReference type="SAM" id="SignalP"/>
    </source>
</evidence>
<protein>
    <recommendedName>
        <fullName evidence="4">Outer membrane protein beta-barrel domain-containing protein</fullName>
    </recommendedName>
</protein>
<organism evidence="2 3">
    <name type="scientific">Pyxidicoccus fallax</name>
    <dbReference type="NCBI Taxonomy" id="394095"/>
    <lineage>
        <taxon>Bacteria</taxon>
        <taxon>Pseudomonadati</taxon>
        <taxon>Myxococcota</taxon>
        <taxon>Myxococcia</taxon>
        <taxon>Myxococcales</taxon>
        <taxon>Cystobacterineae</taxon>
        <taxon>Myxococcaceae</taxon>
        <taxon>Pyxidicoccus</taxon>
    </lineage>
</organism>
<evidence type="ECO:0000313" key="3">
    <source>
        <dbReference type="Proteomes" id="UP000518300"/>
    </source>
</evidence>
<reference evidence="2 3" key="1">
    <citation type="submission" date="2020-04" db="EMBL/GenBank/DDBJ databases">
        <title>Draft genome of Pyxidicoccus fallax type strain.</title>
        <authorList>
            <person name="Whitworth D.E."/>
        </authorList>
    </citation>
    <scope>NUCLEOTIDE SEQUENCE [LARGE SCALE GENOMIC DNA]</scope>
    <source>
        <strain evidence="2 3">DSM 14698</strain>
    </source>
</reference>
<keyword evidence="3" id="KW-1185">Reference proteome</keyword>
<dbReference type="AlphaFoldDB" id="A0A848LZ59"/>
<dbReference type="Proteomes" id="UP000518300">
    <property type="component" value="Unassembled WGS sequence"/>
</dbReference>
<keyword evidence="1" id="KW-0732">Signal</keyword>
<feature type="signal peptide" evidence="1">
    <location>
        <begin position="1"/>
        <end position="22"/>
    </location>
</feature>